<dbReference type="Pfam" id="PF00534">
    <property type="entry name" value="Glycos_transf_1"/>
    <property type="match status" value="1"/>
</dbReference>
<dbReference type="PANTHER" id="PTHR12526">
    <property type="entry name" value="GLYCOSYLTRANSFERASE"/>
    <property type="match status" value="1"/>
</dbReference>
<reference evidence="3" key="1">
    <citation type="submission" date="2023-03" db="EMBL/GenBank/DDBJ databases">
        <title>MT1 and MT2 Draft Genomes of Novel Species.</title>
        <authorList>
            <person name="Venkateswaran K."/>
        </authorList>
    </citation>
    <scope>NUCLEOTIDE SEQUENCE</scope>
    <source>
        <strain evidence="3">F6_3S_P_2</strain>
    </source>
</reference>
<accession>A0ABT8JU81</accession>
<comment type="caution">
    <text evidence="3">The sequence shown here is derived from an EMBL/GenBank/DDBJ whole genome shotgun (WGS) entry which is preliminary data.</text>
</comment>
<organism evidence="3 4">
    <name type="scientific">Sporosarcina highlanderae</name>
    <dbReference type="NCBI Taxonomy" id="3035916"/>
    <lineage>
        <taxon>Bacteria</taxon>
        <taxon>Bacillati</taxon>
        <taxon>Bacillota</taxon>
        <taxon>Bacilli</taxon>
        <taxon>Bacillales</taxon>
        <taxon>Caryophanaceae</taxon>
        <taxon>Sporosarcina</taxon>
    </lineage>
</organism>
<dbReference type="Pfam" id="PF13439">
    <property type="entry name" value="Glyco_transf_4"/>
    <property type="match status" value="1"/>
</dbReference>
<dbReference type="InterPro" id="IPR001296">
    <property type="entry name" value="Glyco_trans_1"/>
</dbReference>
<dbReference type="EMBL" id="JAROCC010000013">
    <property type="protein sequence ID" value="MDN4608718.1"/>
    <property type="molecule type" value="Genomic_DNA"/>
</dbReference>
<dbReference type="Gene3D" id="3.40.50.2000">
    <property type="entry name" value="Glycogen Phosphorylase B"/>
    <property type="match status" value="2"/>
</dbReference>
<dbReference type="NCBIfam" id="TIGR03999">
    <property type="entry name" value="thiol_BshA"/>
    <property type="match status" value="1"/>
</dbReference>
<keyword evidence="4" id="KW-1185">Reference proteome</keyword>
<evidence type="ECO:0000259" key="1">
    <source>
        <dbReference type="Pfam" id="PF00534"/>
    </source>
</evidence>
<evidence type="ECO:0000313" key="4">
    <source>
        <dbReference type="Proteomes" id="UP001175097"/>
    </source>
</evidence>
<dbReference type="RefSeq" id="WP_301244972.1">
    <property type="nucleotide sequence ID" value="NZ_JAROCC010000013.1"/>
</dbReference>
<gene>
    <name evidence="3" type="primary">bshA</name>
    <name evidence="3" type="ORF">P5G49_14755</name>
</gene>
<dbReference type="PANTHER" id="PTHR12526:SF599">
    <property type="entry name" value="N-ACETYL-ALPHA-D-GLUCOSAMINYL L-MALATE SYNTHASE"/>
    <property type="match status" value="1"/>
</dbReference>
<name>A0ABT8JU81_9BACL</name>
<dbReference type="InterPro" id="IPR028098">
    <property type="entry name" value="Glyco_trans_4-like_N"/>
</dbReference>
<protein>
    <submittedName>
        <fullName evidence="3">N-acetyl-alpha-D-glucosaminyl L-malate synthase BshA</fullName>
    </submittedName>
</protein>
<dbReference type="Proteomes" id="UP001175097">
    <property type="component" value="Unassembled WGS sequence"/>
</dbReference>
<dbReference type="SUPFAM" id="SSF53756">
    <property type="entry name" value="UDP-Glycosyltransferase/glycogen phosphorylase"/>
    <property type="match status" value="1"/>
</dbReference>
<feature type="domain" description="Glycosyltransferase subfamily 4-like N-terminal" evidence="2">
    <location>
        <begin position="15"/>
        <end position="179"/>
    </location>
</feature>
<evidence type="ECO:0000259" key="2">
    <source>
        <dbReference type="Pfam" id="PF13439"/>
    </source>
</evidence>
<evidence type="ECO:0000313" key="3">
    <source>
        <dbReference type="EMBL" id="MDN4608718.1"/>
    </source>
</evidence>
<proteinExistence type="predicted"/>
<dbReference type="InterPro" id="IPR023881">
    <property type="entry name" value="Thiol_BshA"/>
</dbReference>
<feature type="domain" description="Glycosyl transferase family 1" evidence="1">
    <location>
        <begin position="190"/>
        <end position="349"/>
    </location>
</feature>
<sequence length="378" mass="41953">MSKLKVGVICYPSLGGSGVVATELGMKMAEKGHEMHYISSGKPFRLLDAHPNIHFHEVKIDGYAVFKYPPYDIALANRIAHVIQKENLDLLHVHYAVPHAISAALAKDMAKSDIGVIATLHGTDVTVLGHDPALKYTVRYGIEKSDITTAVSESLRRDTFTLIEPDKEILTIYNFIDEEKYKPVNPGSLKKELGIQEEEKVIIHVSNFRSVKRIGDIIDSFKIINQTIDSKLVLVGTGPEKIEMMEKARREGLEKEIIFTGKRDDLPELLAISDLMYLLSEKEAFGLVLLEGFACGVPAIATNIGGIPEVIEDGENGFLVELGDVKTAAEKAIGLLQNPVKHKLFRENALRTVHEKFDSTSIVNQYEKLYYKVAGSKE</sequence>